<dbReference type="Proteomes" id="UP001363035">
    <property type="component" value="Unassembled WGS sequence"/>
</dbReference>
<dbReference type="RefSeq" id="WP_336557363.1">
    <property type="nucleotide sequence ID" value="NZ_JAYLLN010000007.1"/>
</dbReference>
<evidence type="ECO:0000313" key="1">
    <source>
        <dbReference type="EMBL" id="MEI5984229.1"/>
    </source>
</evidence>
<gene>
    <name evidence="1" type="ORF">VJ786_04865</name>
</gene>
<evidence type="ECO:0000313" key="2">
    <source>
        <dbReference type="Proteomes" id="UP001363035"/>
    </source>
</evidence>
<comment type="caution">
    <text evidence="1">The sequence shown here is derived from an EMBL/GenBank/DDBJ whole genome shotgun (WGS) entry which is preliminary data.</text>
</comment>
<protein>
    <submittedName>
        <fullName evidence="1">Uncharacterized protein</fullName>
    </submittedName>
</protein>
<accession>A0ABU8I452</accession>
<dbReference type="EMBL" id="JAYLLN010000007">
    <property type="protein sequence ID" value="MEI5984229.1"/>
    <property type="molecule type" value="Genomic_DNA"/>
</dbReference>
<proteinExistence type="predicted"/>
<sequence>MILLIFLSLFGCDAASQDEVNTKAILQKLGVLEQFQQAVKDINPTALKEKYKSINQQDLQAYEEKFFKPSMDSLLINKFESIFSEKEISKMQHQTSEEIMSKHSKKYELFEYELEIMYDERYLDAQRLISGVKEIGKPDQANPFAFFTIEKPNGVYHVEVYDSQMPQNSKFNPEPLLPAHHLSQVEFVEVAPYSFGISFQLADGDIKKIDQLKSEDPKTVLALIVDQHLVSIRQIDLIQAGKAYHWYSPWPEKNIKEFAFALKNDL</sequence>
<organism evidence="1 2">
    <name type="scientific">Sphingobacterium tenebrionis</name>
    <dbReference type="NCBI Taxonomy" id="3111775"/>
    <lineage>
        <taxon>Bacteria</taxon>
        <taxon>Pseudomonadati</taxon>
        <taxon>Bacteroidota</taxon>
        <taxon>Sphingobacteriia</taxon>
        <taxon>Sphingobacteriales</taxon>
        <taxon>Sphingobacteriaceae</taxon>
        <taxon>Sphingobacterium</taxon>
    </lineage>
</organism>
<name>A0ABU8I452_9SPHI</name>
<keyword evidence="2" id="KW-1185">Reference proteome</keyword>
<reference evidence="1 2" key="1">
    <citation type="submission" date="2024-01" db="EMBL/GenBank/DDBJ databases">
        <title>Sphingobacterium tenebrionis sp. nov., a novel endophyte isolated from tenebrio molitor intestines.</title>
        <authorList>
            <person name="Zhang C."/>
        </authorList>
    </citation>
    <scope>NUCLEOTIDE SEQUENCE [LARGE SCALE GENOMIC DNA]</scope>
    <source>
        <strain evidence="1 2">PU5-4</strain>
    </source>
</reference>